<dbReference type="AlphaFoldDB" id="A0AAD4SNA4"/>
<dbReference type="PROSITE" id="PS00154">
    <property type="entry name" value="ATPASE_E1_E2"/>
    <property type="match status" value="1"/>
</dbReference>
<dbReference type="GO" id="GO:0005524">
    <property type="term" value="F:ATP binding"/>
    <property type="evidence" value="ECO:0007669"/>
    <property type="project" value="UniProtKB-UniRule"/>
</dbReference>
<feature type="domain" description="Chromo" evidence="18">
    <location>
        <begin position="58"/>
        <end position="115"/>
    </location>
</feature>
<dbReference type="Gene3D" id="3.40.50.1000">
    <property type="entry name" value="HAD superfamily/HAD-like"/>
    <property type="match status" value="1"/>
</dbReference>
<dbReference type="Pfam" id="PF22732">
    <property type="entry name" value="MSL3_chromo-like"/>
    <property type="match status" value="1"/>
</dbReference>
<evidence type="ECO:0000256" key="15">
    <source>
        <dbReference type="ARBA" id="ARBA00023242"/>
    </source>
</evidence>
<gene>
    <name evidence="19" type="ORF">MKW98_004489</name>
</gene>
<dbReference type="Proteomes" id="UP001202328">
    <property type="component" value="Unassembled WGS sequence"/>
</dbReference>
<dbReference type="GO" id="GO:0006325">
    <property type="term" value="P:chromatin organization"/>
    <property type="evidence" value="ECO:0007669"/>
    <property type="project" value="UniProtKB-KW"/>
</dbReference>
<keyword evidence="7 16" id="KW-0067">ATP-binding</keyword>
<dbReference type="GO" id="GO:0016887">
    <property type="term" value="F:ATP hydrolysis activity"/>
    <property type="evidence" value="ECO:0007669"/>
    <property type="project" value="InterPro"/>
</dbReference>
<dbReference type="FunFam" id="1.10.274.30:FF:000005">
    <property type="entry name" value="Chromatin modification-related protein EAF3"/>
    <property type="match status" value="1"/>
</dbReference>
<feature type="region of interest" description="Disordered" evidence="17">
    <location>
        <begin position="1"/>
        <end position="38"/>
    </location>
</feature>
<keyword evidence="11 16" id="KW-1133">Transmembrane helix</keyword>
<keyword evidence="15" id="KW-0539">Nucleus</keyword>
<dbReference type="SUPFAM" id="SSF81665">
    <property type="entry name" value="Calcium ATPase, transmembrane domain M"/>
    <property type="match status" value="1"/>
</dbReference>
<dbReference type="Gene3D" id="2.30.30.140">
    <property type="match status" value="1"/>
</dbReference>
<dbReference type="Pfam" id="PF00122">
    <property type="entry name" value="E1-E2_ATPase"/>
    <property type="match status" value="1"/>
</dbReference>
<evidence type="ECO:0000256" key="7">
    <source>
        <dbReference type="ARBA" id="ARBA00022840"/>
    </source>
</evidence>
<dbReference type="InterPro" id="IPR059000">
    <property type="entry name" value="ATPase_P-type_domA"/>
</dbReference>
<keyword evidence="6 16" id="KW-0547">Nucleotide-binding</keyword>
<dbReference type="Pfam" id="PF05712">
    <property type="entry name" value="MRG"/>
    <property type="match status" value="1"/>
</dbReference>
<evidence type="ECO:0000256" key="4">
    <source>
        <dbReference type="ARBA" id="ARBA00022692"/>
    </source>
</evidence>
<dbReference type="InterPro" id="IPR001757">
    <property type="entry name" value="P_typ_ATPase"/>
</dbReference>
<dbReference type="InterPro" id="IPR018303">
    <property type="entry name" value="ATPase_P-typ_P_site"/>
</dbReference>
<evidence type="ECO:0000256" key="11">
    <source>
        <dbReference type="ARBA" id="ARBA00022989"/>
    </source>
</evidence>
<dbReference type="CDD" id="cd02079">
    <property type="entry name" value="P-type_ATPase_HM"/>
    <property type="match status" value="1"/>
</dbReference>
<evidence type="ECO:0000256" key="14">
    <source>
        <dbReference type="ARBA" id="ARBA00023163"/>
    </source>
</evidence>
<evidence type="ECO:0000256" key="13">
    <source>
        <dbReference type="ARBA" id="ARBA00023136"/>
    </source>
</evidence>
<dbReference type="SMART" id="SM00298">
    <property type="entry name" value="CHROMO"/>
    <property type="match status" value="1"/>
</dbReference>
<dbReference type="InterPro" id="IPR023298">
    <property type="entry name" value="ATPase_P-typ_TM_dom_sf"/>
</dbReference>
<evidence type="ECO:0000256" key="2">
    <source>
        <dbReference type="ARBA" id="ARBA00004141"/>
    </source>
</evidence>
<dbReference type="Gene3D" id="3.40.1110.10">
    <property type="entry name" value="Calcium-transporting ATPase, cytoplasmic domain N"/>
    <property type="match status" value="1"/>
</dbReference>
<dbReference type="GO" id="GO:1990841">
    <property type="term" value="F:promoter-specific chromatin binding"/>
    <property type="evidence" value="ECO:0007669"/>
    <property type="project" value="UniProtKB-ARBA"/>
</dbReference>
<keyword evidence="14" id="KW-0804">Transcription</keyword>
<evidence type="ECO:0000313" key="19">
    <source>
        <dbReference type="EMBL" id="KAI3916048.1"/>
    </source>
</evidence>
<dbReference type="PROSITE" id="PS51640">
    <property type="entry name" value="MRG"/>
    <property type="match status" value="1"/>
</dbReference>
<dbReference type="SFLD" id="SFLDF00027">
    <property type="entry name" value="p-type_atpase"/>
    <property type="match status" value="1"/>
</dbReference>
<reference evidence="19" key="1">
    <citation type="submission" date="2022-04" db="EMBL/GenBank/DDBJ databases">
        <title>A functionally conserved STORR gene fusion in Papaver species that diverged 16.8 million years ago.</title>
        <authorList>
            <person name="Catania T."/>
        </authorList>
    </citation>
    <scope>NUCLEOTIDE SEQUENCE</scope>
    <source>
        <strain evidence="19">S-188037</strain>
    </source>
</reference>
<dbReference type="InterPro" id="IPR026541">
    <property type="entry name" value="MRG_dom"/>
</dbReference>
<evidence type="ECO:0000256" key="12">
    <source>
        <dbReference type="ARBA" id="ARBA00023015"/>
    </source>
</evidence>
<organism evidence="19 20">
    <name type="scientific">Papaver atlanticum</name>
    <dbReference type="NCBI Taxonomy" id="357466"/>
    <lineage>
        <taxon>Eukaryota</taxon>
        <taxon>Viridiplantae</taxon>
        <taxon>Streptophyta</taxon>
        <taxon>Embryophyta</taxon>
        <taxon>Tracheophyta</taxon>
        <taxon>Spermatophyta</taxon>
        <taxon>Magnoliopsida</taxon>
        <taxon>Ranunculales</taxon>
        <taxon>Papaveraceae</taxon>
        <taxon>Papaveroideae</taxon>
        <taxon>Papaver</taxon>
    </lineage>
</organism>
<keyword evidence="10" id="KW-1278">Translocase</keyword>
<dbReference type="SUPFAM" id="SSF56784">
    <property type="entry name" value="HAD-like"/>
    <property type="match status" value="1"/>
</dbReference>
<dbReference type="GO" id="GO:0019829">
    <property type="term" value="F:ATPase-coupled monoatomic cation transmembrane transporter activity"/>
    <property type="evidence" value="ECO:0007669"/>
    <property type="project" value="InterPro"/>
</dbReference>
<dbReference type="GO" id="GO:0016020">
    <property type="term" value="C:membrane"/>
    <property type="evidence" value="ECO:0007669"/>
    <property type="project" value="UniProtKB-SubCell"/>
</dbReference>
<evidence type="ECO:0000256" key="6">
    <source>
        <dbReference type="ARBA" id="ARBA00022741"/>
    </source>
</evidence>
<keyword evidence="9" id="KW-0156">Chromatin regulator</keyword>
<sequence>MGSPKSGGAKEDTDVDVVGDSPSNSSGEADPSSSSSLGISAYTEGERVFAYHGPRIYESKVQKVEMRKVDDTEEKRYFVHYLGWNKNWDEWVGPERLLKFTEENKKLQEDLKLKQQGTDKNPKSGRSSHMKPKSSAVGKGKKRKSDFSIEEKDTISNEKLVKIQIPSTLKKQLVDDWEFVVQLGKLVKLPRSPCVDDIMKRYLDYKSKKEGMIGESVAEILKGLRCYFDKALPVMLLYKMERQQYQEAIRDDVSPSSVYGAEHLLRLFVKLPELLAYANIEEEASTRLHTKLIDLLKFLQKNQSTFFLSSYDNPKGGVAEGSGKDGVEALLLCAAVCPYLVPKSVAKLLQNAFISIAFPLVGVSAGLDAAIDIAAGKVNIHVLMALAAFASVFMGNALEGGLLLAMFNLAHIAEEYFTSRSMVDVKELKDGHPDFALVVEMKGDKLPHLSDLAYKQVPLPDVEVGSYILVRAGESVPVDGEVSQGRSTITIEHLTGEAKPVEMKVGDRIPGGARNLDGMMIVKATKTWNESTLNRIVQLTEEAQLNKPKLQRWLDEFGEQYSKVVVALSLGVAILGPFLFKWPFIGTSVCRGSVYRALGLMVAASPCALAVAPLAYATAISACASKGILLKGGHVFDALASCNTIAFDKTGTLTTGELMCKAIEPIHGHREVFRSKGACCTPNCEKEALAVAAAMEKGTTHPIGRAVVDHSIGKDLPSLAVENFESFPGRGLYATLTGVESGTRNGELLKASLGSVEYIASLFNSEDDSKKIKEAVSTSSFGSDLVHAALSVNSKVTLFHFEDKPRPGVASVISELKDHGKLRVMMLTGDHESSASRVASTVGISEVYSSLKPEDKLNQVKTISRDMGGGLIMVGDGINDAPALAAATVGIVLAQRASGTAIAVADVLLLRDDICTVPFCIAKARQTTSLVKQSVALALSCIILAALPSVLGFLPLWLTVLLHEGGTLLVCLNSIRALNNPTWSWKQDFQLMHKGFMSSLAMMLRRPPISDTVQAKPV</sequence>
<evidence type="ECO:0000259" key="18">
    <source>
        <dbReference type="SMART" id="SM00298"/>
    </source>
</evidence>
<dbReference type="PANTHER" id="PTHR43079:SF1">
    <property type="entry name" value="CADMIUM_ZINC-TRANSPORTING ATPASE HMA1, CHLOROPLASTIC-RELATED"/>
    <property type="match status" value="1"/>
</dbReference>
<keyword evidence="8" id="KW-0460">Magnesium</keyword>
<protein>
    <recommendedName>
        <fullName evidence="18">Chromo domain-containing protein</fullName>
    </recommendedName>
</protein>
<feature type="transmembrane region" description="Helical" evidence="16">
    <location>
        <begin position="594"/>
        <end position="616"/>
    </location>
</feature>
<keyword evidence="20" id="KW-1185">Reference proteome</keyword>
<evidence type="ECO:0000256" key="9">
    <source>
        <dbReference type="ARBA" id="ARBA00022853"/>
    </source>
</evidence>
<evidence type="ECO:0000256" key="1">
    <source>
        <dbReference type="ARBA" id="ARBA00004123"/>
    </source>
</evidence>
<dbReference type="Gene3D" id="2.70.150.10">
    <property type="entry name" value="Calcium-transporting ATPase, cytoplasmic transduction domain A"/>
    <property type="match status" value="1"/>
</dbReference>
<feature type="compositionally biased region" description="Low complexity" evidence="17">
    <location>
        <begin position="21"/>
        <end position="36"/>
    </location>
</feature>
<dbReference type="InterPro" id="IPR000953">
    <property type="entry name" value="Chromo/chromo_shadow_dom"/>
</dbReference>
<dbReference type="Gene3D" id="1.10.274.30">
    <property type="entry name" value="MRG domain"/>
    <property type="match status" value="1"/>
</dbReference>
<comment type="subcellular location">
    <subcellularLocation>
        <location evidence="2">Membrane</location>
        <topology evidence="2">Multi-pass membrane protein</topology>
    </subcellularLocation>
    <subcellularLocation>
        <location evidence="1">Nucleus</location>
    </subcellularLocation>
</comment>
<proteinExistence type="inferred from homology"/>
<dbReference type="InterPro" id="IPR027256">
    <property type="entry name" value="P-typ_ATPase_IB"/>
</dbReference>
<dbReference type="Pfam" id="PF00702">
    <property type="entry name" value="Hydrolase"/>
    <property type="match status" value="1"/>
</dbReference>
<dbReference type="NCBIfam" id="TIGR01525">
    <property type="entry name" value="ATPase-IB_hvy"/>
    <property type="match status" value="1"/>
</dbReference>
<name>A0AAD4SNA4_9MAGN</name>
<dbReference type="GO" id="GO:0005634">
    <property type="term" value="C:nucleus"/>
    <property type="evidence" value="ECO:0007669"/>
    <property type="project" value="UniProtKB-SubCell"/>
</dbReference>
<keyword evidence="4 16" id="KW-0812">Transmembrane</keyword>
<feature type="region of interest" description="Disordered" evidence="17">
    <location>
        <begin position="109"/>
        <end position="145"/>
    </location>
</feature>
<dbReference type="InterPro" id="IPR044492">
    <property type="entry name" value="P_typ_ATPase_HD_dom"/>
</dbReference>
<dbReference type="InterPro" id="IPR008250">
    <property type="entry name" value="ATPase_P-typ_transduc_dom_A_sf"/>
</dbReference>
<dbReference type="InterPro" id="IPR038217">
    <property type="entry name" value="MRG_C_sf"/>
</dbReference>
<comment type="caution">
    <text evidence="19">The sequence shown here is derived from an EMBL/GenBank/DDBJ whole genome shotgun (WGS) entry which is preliminary data.</text>
</comment>
<dbReference type="PRINTS" id="PR00119">
    <property type="entry name" value="CATATPASE"/>
</dbReference>
<evidence type="ECO:0000256" key="10">
    <source>
        <dbReference type="ARBA" id="ARBA00022967"/>
    </source>
</evidence>
<dbReference type="GO" id="GO:0046872">
    <property type="term" value="F:metal ion binding"/>
    <property type="evidence" value="ECO:0007669"/>
    <property type="project" value="UniProtKB-KW"/>
</dbReference>
<evidence type="ECO:0000256" key="16">
    <source>
        <dbReference type="RuleBase" id="RU362081"/>
    </source>
</evidence>
<dbReference type="SUPFAM" id="SSF81653">
    <property type="entry name" value="Calcium ATPase, transduction domain A"/>
    <property type="match status" value="1"/>
</dbReference>
<evidence type="ECO:0000256" key="5">
    <source>
        <dbReference type="ARBA" id="ARBA00022723"/>
    </source>
</evidence>
<evidence type="ECO:0000256" key="3">
    <source>
        <dbReference type="ARBA" id="ARBA00006024"/>
    </source>
</evidence>
<dbReference type="SFLD" id="SFLDG00002">
    <property type="entry name" value="C1.7:_P-type_atpase_like"/>
    <property type="match status" value="1"/>
</dbReference>
<dbReference type="InterPro" id="IPR016197">
    <property type="entry name" value="Chromo-like_dom_sf"/>
</dbReference>
<dbReference type="InterPro" id="IPR053820">
    <property type="entry name" value="MSL3_chromo-like"/>
</dbReference>
<dbReference type="InterPro" id="IPR023299">
    <property type="entry name" value="ATPase_P-typ_cyto_dom_N"/>
</dbReference>
<dbReference type="InterPro" id="IPR023214">
    <property type="entry name" value="HAD_sf"/>
</dbReference>
<dbReference type="PANTHER" id="PTHR43079">
    <property type="entry name" value="PROBABLE CADMIUM/ZINC-TRANSPORTING ATPASE HMA1"/>
    <property type="match status" value="1"/>
</dbReference>
<dbReference type="InterPro" id="IPR051949">
    <property type="entry name" value="Cation_Transport_ATPase"/>
</dbReference>
<keyword evidence="5 16" id="KW-0479">Metal-binding</keyword>
<keyword evidence="12" id="KW-0805">Transcription regulation</keyword>
<dbReference type="SUPFAM" id="SSF54160">
    <property type="entry name" value="Chromo domain-like"/>
    <property type="match status" value="1"/>
</dbReference>
<comment type="similarity">
    <text evidence="3 16">Belongs to the cation transport ATPase (P-type) (TC 3.A.3) family. Type IB subfamily.</text>
</comment>
<feature type="transmembrane region" description="Helical" evidence="16">
    <location>
        <begin position="564"/>
        <end position="582"/>
    </location>
</feature>
<evidence type="ECO:0000256" key="17">
    <source>
        <dbReference type="SAM" id="MobiDB-lite"/>
    </source>
</evidence>
<accession>A0AAD4SNA4</accession>
<dbReference type="GO" id="GO:0048586">
    <property type="term" value="P:regulation of long-day photoperiodism, flowering"/>
    <property type="evidence" value="ECO:0007669"/>
    <property type="project" value="UniProtKB-ARBA"/>
</dbReference>
<dbReference type="NCBIfam" id="TIGR01494">
    <property type="entry name" value="ATPase_P-type"/>
    <property type="match status" value="2"/>
</dbReference>
<comment type="caution">
    <text evidence="16">Lacks conserved residue(s) required for the propagation of feature annotation.</text>
</comment>
<evidence type="ECO:0000313" key="20">
    <source>
        <dbReference type="Proteomes" id="UP001202328"/>
    </source>
</evidence>
<dbReference type="InterPro" id="IPR036412">
    <property type="entry name" value="HAD-like_sf"/>
</dbReference>
<dbReference type="EMBL" id="JAJJMB010009125">
    <property type="protein sequence ID" value="KAI3916048.1"/>
    <property type="molecule type" value="Genomic_DNA"/>
</dbReference>
<evidence type="ECO:0000256" key="8">
    <source>
        <dbReference type="ARBA" id="ARBA00022842"/>
    </source>
</evidence>
<dbReference type="SFLD" id="SFLDS00003">
    <property type="entry name" value="Haloacid_Dehalogenase"/>
    <property type="match status" value="1"/>
</dbReference>
<keyword evidence="13 16" id="KW-0472">Membrane</keyword>
<dbReference type="CDD" id="cd18983">
    <property type="entry name" value="CBD_MSL3_like"/>
    <property type="match status" value="1"/>
</dbReference>